<organism evidence="1 2">
    <name type="scientific">Lysinibacillus fusiformis</name>
    <dbReference type="NCBI Taxonomy" id="28031"/>
    <lineage>
        <taxon>Bacteria</taxon>
        <taxon>Bacillati</taxon>
        <taxon>Bacillota</taxon>
        <taxon>Bacilli</taxon>
        <taxon>Bacillales</taxon>
        <taxon>Bacillaceae</taxon>
        <taxon>Lysinibacillus</taxon>
    </lineage>
</organism>
<accession>A0A1H9KYH1</accession>
<sequence length="118" mass="13704">MSNHLVEFVHPIKEEQLSNFVQGHPFFVWVPEKAEYFSEIHFDAIASYITKLGIQSSRYCRTFCEALSEPQRAKYEKSLGNVIPSKNYPTSLFLNLGYENYHSNLVSEILDAVEYYLS</sequence>
<comment type="caution">
    <text evidence="1">The sequence shown here is derived from an EMBL/GenBank/DDBJ whole genome shotgun (WGS) entry which is preliminary data.</text>
</comment>
<dbReference type="EMBL" id="FOEL01000010">
    <property type="protein sequence ID" value="SER04118.1"/>
    <property type="molecule type" value="Genomic_DNA"/>
</dbReference>
<dbReference type="RefSeq" id="WP_089986452.1">
    <property type="nucleotide sequence ID" value="NZ_FMVP01000010.1"/>
</dbReference>
<gene>
    <name evidence="1" type="ORF">SAMN02787113_02879</name>
</gene>
<dbReference type="AlphaFoldDB" id="A0A1H9KYH1"/>
<evidence type="ECO:0000313" key="2">
    <source>
        <dbReference type="Proteomes" id="UP000199410"/>
    </source>
</evidence>
<dbReference type="Proteomes" id="UP000199410">
    <property type="component" value="Unassembled WGS sequence"/>
</dbReference>
<proteinExistence type="predicted"/>
<reference evidence="1 2" key="1">
    <citation type="submission" date="2016-10" db="EMBL/GenBank/DDBJ databases">
        <authorList>
            <person name="Varghese N."/>
            <person name="Submissions S."/>
        </authorList>
    </citation>
    <scope>NUCLEOTIDE SEQUENCE [LARGE SCALE GENOMIC DNA]</scope>
    <source>
        <strain evidence="1 2">TC-13</strain>
    </source>
</reference>
<protein>
    <submittedName>
        <fullName evidence="1">Uncharacterized protein</fullName>
    </submittedName>
</protein>
<evidence type="ECO:0000313" key="1">
    <source>
        <dbReference type="EMBL" id="SER04118.1"/>
    </source>
</evidence>
<name>A0A1H9KYH1_9BACI</name>